<dbReference type="GO" id="GO:0005634">
    <property type="term" value="C:nucleus"/>
    <property type="evidence" value="ECO:0007669"/>
    <property type="project" value="TreeGrafter"/>
</dbReference>
<keyword evidence="2" id="KW-0067">ATP-binding</keyword>
<feature type="compositionally biased region" description="Acidic residues" evidence="3">
    <location>
        <begin position="466"/>
        <end position="497"/>
    </location>
</feature>
<dbReference type="VEuPathDB" id="TriTrypDB:Tc_MARK_5976"/>
<protein>
    <submittedName>
        <fullName evidence="4">Putative Midasin</fullName>
    </submittedName>
</protein>
<dbReference type="VEuPathDB" id="TriTrypDB:TcCL_ESM11837"/>
<reference evidence="4 5" key="1">
    <citation type="journal article" date="2018" name="Microb. Genom.">
        <title>Expanding an expanded genome: long-read sequencing of Trypanosoma cruzi.</title>
        <authorList>
            <person name="Berna L."/>
            <person name="Rodriguez M."/>
            <person name="Chiribao M.L."/>
            <person name="Parodi-Talice A."/>
            <person name="Pita S."/>
            <person name="Rijo G."/>
            <person name="Alvarez-Valin F."/>
            <person name="Robello C."/>
        </authorList>
    </citation>
    <scope>NUCLEOTIDE SEQUENCE [LARGE SCALE GENOMIC DNA]</scope>
    <source>
        <strain evidence="4 5">TCC</strain>
    </source>
</reference>
<evidence type="ECO:0000313" key="4">
    <source>
        <dbReference type="EMBL" id="PWV02137.1"/>
    </source>
</evidence>
<dbReference type="GO" id="GO:0000055">
    <property type="term" value="P:ribosomal large subunit export from nucleus"/>
    <property type="evidence" value="ECO:0007669"/>
    <property type="project" value="TreeGrafter"/>
</dbReference>
<feature type="compositionally biased region" description="Basic and acidic residues" evidence="3">
    <location>
        <begin position="503"/>
        <end position="524"/>
    </location>
</feature>
<feature type="compositionally biased region" description="Basic and acidic residues" evidence="3">
    <location>
        <begin position="385"/>
        <end position="394"/>
    </location>
</feature>
<feature type="compositionally biased region" description="Basic and acidic residues" evidence="3">
    <location>
        <begin position="403"/>
        <end position="421"/>
    </location>
</feature>
<dbReference type="AlphaFoldDB" id="A0A2V2W231"/>
<dbReference type="VEuPathDB" id="TriTrypDB:TcBrA4_0036880"/>
<organism evidence="4 5">
    <name type="scientific">Trypanosoma cruzi</name>
    <dbReference type="NCBI Taxonomy" id="5693"/>
    <lineage>
        <taxon>Eukaryota</taxon>
        <taxon>Discoba</taxon>
        <taxon>Euglenozoa</taxon>
        <taxon>Kinetoplastea</taxon>
        <taxon>Metakinetoplastina</taxon>
        <taxon>Trypanosomatida</taxon>
        <taxon>Trypanosomatidae</taxon>
        <taxon>Trypanosoma</taxon>
        <taxon>Schizotrypanum</taxon>
    </lineage>
</organism>
<evidence type="ECO:0000313" key="5">
    <source>
        <dbReference type="Proteomes" id="UP000246078"/>
    </source>
</evidence>
<dbReference type="VEuPathDB" id="TriTrypDB:ECC02_005613"/>
<evidence type="ECO:0000256" key="2">
    <source>
        <dbReference type="ARBA" id="ARBA00022840"/>
    </source>
</evidence>
<sequence length="540" mass="60046">MQRMRDAERHPHKDLSDAQAKRGTGTVESLFALAVEETELIAILYEVQQQLTLLRGCVENCEEITVTDGGKLLQASLEVCVQLQCFLHQTRWLLQERVFSLGGAVSSIEELSHGTDELWKLCHSSEAQRRTGISVPDAILARHTTLHVQLRDVCSKLCNTGIGCVDASAAALCDALNMKSLCQDFMDVATVDRKRARKEGCSLWPQKVQQLVEELKSVYKEDAVETSALGELGGDDGVANKDYTEGTTIYHKYSTAVRELKCDSQRIAVSLCTLLNDPVRERRISLELRHELLARIDTSLERVGAALHGSAVALRAQSHLGLVLSRLFCILLKKGFCKPEDQDEGENDDGEGGDGEQQDGTGMDDGHGEKDVTDQIDNEDQLMNMKDKEEQQSDREEDGGNNEDDKAADVETDFKGEKEQREAEEDQDDEEDDDNDSEKEMGSVNGEDAQERKRMKKEKNDGNDMNSDDDGDAEEVPEDIFGNEEAGEENEADENNEETGNFENREEALREAEKELQGGEHELAADAGGIGRHGRGRRWQ</sequence>
<dbReference type="GO" id="GO:0030687">
    <property type="term" value="C:preribosome, large subunit precursor"/>
    <property type="evidence" value="ECO:0007669"/>
    <property type="project" value="TreeGrafter"/>
</dbReference>
<comment type="caution">
    <text evidence="4">The sequence shown here is derived from an EMBL/GenBank/DDBJ whole genome shotgun (WGS) entry which is preliminary data.</text>
</comment>
<feature type="compositionally biased region" description="Basic and acidic residues" evidence="3">
    <location>
        <begin position="364"/>
        <end position="373"/>
    </location>
</feature>
<dbReference type="VEuPathDB" id="TriTrypDB:TCDM_01049"/>
<dbReference type="PANTHER" id="PTHR48103:SF2">
    <property type="entry name" value="MIDASIN"/>
    <property type="match status" value="1"/>
</dbReference>
<dbReference type="VEuPathDB" id="TriTrypDB:TCSYLVIO_007259"/>
<dbReference type="VEuPathDB" id="TriTrypDB:C3747_191g41"/>
<keyword evidence="1" id="KW-0547">Nucleotide-binding</keyword>
<dbReference type="PANTHER" id="PTHR48103">
    <property type="entry name" value="MIDASIN-RELATED"/>
    <property type="match status" value="1"/>
</dbReference>
<dbReference type="GO" id="GO:0005524">
    <property type="term" value="F:ATP binding"/>
    <property type="evidence" value="ECO:0007669"/>
    <property type="project" value="UniProtKB-KW"/>
</dbReference>
<feature type="compositionally biased region" description="Acidic residues" evidence="3">
    <location>
        <begin position="422"/>
        <end position="437"/>
    </location>
</feature>
<evidence type="ECO:0000256" key="1">
    <source>
        <dbReference type="ARBA" id="ARBA00022741"/>
    </source>
</evidence>
<feature type="region of interest" description="Disordered" evidence="3">
    <location>
        <begin position="340"/>
        <end position="540"/>
    </location>
</feature>
<dbReference type="EMBL" id="PRFC01000191">
    <property type="protein sequence ID" value="PWV02137.1"/>
    <property type="molecule type" value="Genomic_DNA"/>
</dbReference>
<feature type="compositionally biased region" description="Acidic residues" evidence="3">
    <location>
        <begin position="341"/>
        <end position="357"/>
    </location>
</feature>
<gene>
    <name evidence="4" type="ORF">C3747_191g41</name>
</gene>
<feature type="region of interest" description="Disordered" evidence="3">
    <location>
        <begin position="1"/>
        <end position="21"/>
    </location>
</feature>
<feature type="compositionally biased region" description="Basic and acidic residues" evidence="3">
    <location>
        <begin position="1"/>
        <end position="20"/>
    </location>
</feature>
<dbReference type="VEuPathDB" id="TriTrypDB:TcG_07746"/>
<proteinExistence type="predicted"/>
<name>A0A2V2W231_TRYCR</name>
<dbReference type="GO" id="GO:0000027">
    <property type="term" value="P:ribosomal large subunit assembly"/>
    <property type="evidence" value="ECO:0007669"/>
    <property type="project" value="TreeGrafter"/>
</dbReference>
<dbReference type="Proteomes" id="UP000246078">
    <property type="component" value="Unassembled WGS sequence"/>
</dbReference>
<dbReference type="VEuPathDB" id="TriTrypDB:TcYC6_0016180"/>
<evidence type="ECO:0000256" key="3">
    <source>
        <dbReference type="SAM" id="MobiDB-lite"/>
    </source>
</evidence>
<accession>A0A2V2W231</accession>